<dbReference type="GeneID" id="38130704"/>
<dbReference type="Proteomes" id="UP000215305">
    <property type="component" value="Unassembled WGS sequence"/>
</dbReference>
<name>A0A397HAK7_ASPTH</name>
<evidence type="ECO:0000313" key="1">
    <source>
        <dbReference type="EMBL" id="RHZ60131.1"/>
    </source>
</evidence>
<keyword evidence="2" id="KW-1185">Reference proteome</keyword>
<organism evidence="1 2">
    <name type="scientific">Aspergillus thermomutatus</name>
    <name type="common">Neosartorya pseudofischeri</name>
    <dbReference type="NCBI Taxonomy" id="41047"/>
    <lineage>
        <taxon>Eukaryota</taxon>
        <taxon>Fungi</taxon>
        <taxon>Dikarya</taxon>
        <taxon>Ascomycota</taxon>
        <taxon>Pezizomycotina</taxon>
        <taxon>Eurotiomycetes</taxon>
        <taxon>Eurotiomycetidae</taxon>
        <taxon>Eurotiales</taxon>
        <taxon>Aspergillaceae</taxon>
        <taxon>Aspergillus</taxon>
        <taxon>Aspergillus subgen. Fumigati</taxon>
    </lineage>
</organism>
<reference evidence="1" key="1">
    <citation type="submission" date="2018-08" db="EMBL/GenBank/DDBJ databases">
        <title>Draft genome sequence of azole-resistant Aspergillus thermomutatus (Neosartorya pseudofischeri) strain HMR AF 39, isolated from a human nasal aspirate.</title>
        <authorList>
            <person name="Parent-Michaud M."/>
            <person name="Dufresne P.J."/>
            <person name="Fournier E."/>
            <person name="Martineau C."/>
            <person name="Moreira S."/>
            <person name="Perkins V."/>
            <person name="De Repentigny L."/>
            <person name="Dufresne S.F."/>
        </authorList>
    </citation>
    <scope>NUCLEOTIDE SEQUENCE [LARGE SCALE GENOMIC DNA]</scope>
    <source>
        <strain evidence="1">HMR AF 39</strain>
    </source>
</reference>
<dbReference type="STRING" id="41047.A0A397HAK7"/>
<dbReference type="EMBL" id="NKHU02000055">
    <property type="protein sequence ID" value="RHZ60131.1"/>
    <property type="molecule type" value="Genomic_DNA"/>
</dbReference>
<comment type="caution">
    <text evidence="1">The sequence shown here is derived from an EMBL/GenBank/DDBJ whole genome shotgun (WGS) entry which is preliminary data.</text>
</comment>
<dbReference type="RefSeq" id="XP_026615985.1">
    <property type="nucleotide sequence ID" value="XM_026762349.1"/>
</dbReference>
<proteinExistence type="predicted"/>
<dbReference type="OrthoDB" id="4453902at2759"/>
<dbReference type="AlphaFoldDB" id="A0A397HAK7"/>
<protein>
    <submittedName>
        <fullName evidence="1">Uncharacterized protein</fullName>
    </submittedName>
</protein>
<gene>
    <name evidence="1" type="ORF">CDV56_108730</name>
</gene>
<sequence>MTRRDLSKEAMKAKRSAIINHIQQLQQALSSVSTPNFGIDELCELGLKPIRVELTPDKELLEFEPCFFMPQPKSISEYPFMPGEVISDLEEERTYEKTLAELIRMYPSSHAYNRRSGIYISDRPASLVELSPLRDLLTLWTAKGRVSIDPGDRIGDGHWNAWYSYMHIDQPAPMPHIIVELHVQYRGNDTSLTHAEVSGLLHHMYHWYDFEEFEQYAMGPVSLHLFSTDPELF</sequence>
<dbReference type="VEuPathDB" id="FungiDB:CDV56_108730"/>
<evidence type="ECO:0000313" key="2">
    <source>
        <dbReference type="Proteomes" id="UP000215305"/>
    </source>
</evidence>
<accession>A0A397HAK7</accession>